<accession>A0A942TFB6</accession>
<dbReference type="EMBL" id="JAGYPG010000003">
    <property type="protein sequence ID" value="MBS4196600.1"/>
    <property type="molecule type" value="Genomic_DNA"/>
</dbReference>
<keyword evidence="1" id="KW-0812">Transmembrane</keyword>
<feature type="transmembrane region" description="Helical" evidence="1">
    <location>
        <begin position="233"/>
        <end position="255"/>
    </location>
</feature>
<evidence type="ECO:0000313" key="2">
    <source>
        <dbReference type="EMBL" id="MBS4196600.1"/>
    </source>
</evidence>
<reference evidence="2 3" key="1">
    <citation type="submission" date="2021-05" db="EMBL/GenBank/DDBJ databases">
        <title>Novel Bacillus species.</title>
        <authorList>
            <person name="Liu G."/>
        </authorList>
    </citation>
    <scope>NUCLEOTIDE SEQUENCE [LARGE SCALE GENOMIC DNA]</scope>
    <source>
        <strain evidence="3">FJAT-49780</strain>
    </source>
</reference>
<protein>
    <submittedName>
        <fullName evidence="2">Uncharacterized protein</fullName>
    </submittedName>
</protein>
<proteinExistence type="predicted"/>
<keyword evidence="1" id="KW-0472">Membrane</keyword>
<keyword evidence="3" id="KW-1185">Reference proteome</keyword>
<feature type="transmembrane region" description="Helical" evidence="1">
    <location>
        <begin position="275"/>
        <end position="302"/>
    </location>
</feature>
<feature type="transmembrane region" description="Helical" evidence="1">
    <location>
        <begin position="314"/>
        <end position="337"/>
    </location>
</feature>
<sequence>MQILLLEIRKILNWKILLVLAFVNLILYYFLIDFNIKHFPNGRPSLDSYQIGAEMVKNYGPHMDESEKADFKIKYDEEVRKADEFFRGREDFKKIGIQSYIEYQNADHDNKELEELRYKVIFNEEVDLFWELQERERLLEFHKNQEMIIANEIGRANSFGKQHLNELKKTGQYDLYPEVSLSNFSDIITNIAIAVLISVVLVISPIFLSDRSRNLVDLQYTSKVGRSIFKRKLAAGLISAFIVMTVLLAIYLGIYSLNHPSIFFEVPLNSFIGGVYWYNLTFFQYIVLSTCAIYVLGFLLTFISMSISNLVPSYIALIGIQVPVILGLLIFGLKYLLNLVVSMWLPIWLVPACYILLIAIVIGFVMYLWKRERKLDIVL</sequence>
<name>A0A942TFB6_9BACI</name>
<feature type="transmembrane region" description="Helical" evidence="1">
    <location>
        <begin position="187"/>
        <end position="208"/>
    </location>
</feature>
<dbReference type="Proteomes" id="UP000681414">
    <property type="component" value="Unassembled WGS sequence"/>
</dbReference>
<feature type="transmembrane region" description="Helical" evidence="1">
    <location>
        <begin position="12"/>
        <end position="31"/>
    </location>
</feature>
<comment type="caution">
    <text evidence="2">The sequence shown here is derived from an EMBL/GenBank/DDBJ whole genome shotgun (WGS) entry which is preliminary data.</text>
</comment>
<gene>
    <name evidence="2" type="ORF">KHA97_16215</name>
</gene>
<feature type="transmembrane region" description="Helical" evidence="1">
    <location>
        <begin position="343"/>
        <end position="369"/>
    </location>
</feature>
<evidence type="ECO:0000313" key="3">
    <source>
        <dbReference type="Proteomes" id="UP000681414"/>
    </source>
</evidence>
<dbReference type="RefSeq" id="WP_213125837.1">
    <property type="nucleotide sequence ID" value="NZ_JAGYPG010000003.1"/>
</dbReference>
<keyword evidence="1" id="KW-1133">Transmembrane helix</keyword>
<organism evidence="2 3">
    <name type="scientific">Lederbergia citri</name>
    <dbReference type="NCBI Taxonomy" id="2833580"/>
    <lineage>
        <taxon>Bacteria</taxon>
        <taxon>Bacillati</taxon>
        <taxon>Bacillota</taxon>
        <taxon>Bacilli</taxon>
        <taxon>Bacillales</taxon>
        <taxon>Bacillaceae</taxon>
        <taxon>Lederbergia</taxon>
    </lineage>
</organism>
<evidence type="ECO:0000256" key="1">
    <source>
        <dbReference type="SAM" id="Phobius"/>
    </source>
</evidence>
<dbReference type="AlphaFoldDB" id="A0A942TFB6"/>